<protein>
    <submittedName>
        <fullName evidence="2">Secreted protein</fullName>
    </submittedName>
</protein>
<name>A0A915AAY1_PARUN</name>
<evidence type="ECO:0000313" key="2">
    <source>
        <dbReference type="WBParaSite" id="PgR004_g076_t03"/>
    </source>
</evidence>
<accession>A0A915AAY1</accession>
<proteinExistence type="predicted"/>
<keyword evidence="1" id="KW-1185">Reference proteome</keyword>
<sequence>AVTEFHLLYIIAFVRRREAGWNLYCGFDERTPRSA</sequence>
<organism evidence="1 2">
    <name type="scientific">Parascaris univalens</name>
    <name type="common">Nematode worm</name>
    <dbReference type="NCBI Taxonomy" id="6257"/>
    <lineage>
        <taxon>Eukaryota</taxon>
        <taxon>Metazoa</taxon>
        <taxon>Ecdysozoa</taxon>
        <taxon>Nematoda</taxon>
        <taxon>Chromadorea</taxon>
        <taxon>Rhabditida</taxon>
        <taxon>Spirurina</taxon>
        <taxon>Ascaridomorpha</taxon>
        <taxon>Ascaridoidea</taxon>
        <taxon>Ascarididae</taxon>
        <taxon>Parascaris</taxon>
    </lineage>
</organism>
<evidence type="ECO:0000313" key="1">
    <source>
        <dbReference type="Proteomes" id="UP000887569"/>
    </source>
</evidence>
<dbReference type="WBParaSite" id="PgR004_g076_t03">
    <property type="protein sequence ID" value="PgR004_g076_t03"/>
    <property type="gene ID" value="PgR004_g076"/>
</dbReference>
<dbReference type="AlphaFoldDB" id="A0A915AAY1"/>
<reference evidence="2" key="1">
    <citation type="submission" date="2022-11" db="UniProtKB">
        <authorList>
            <consortium name="WormBaseParasite"/>
        </authorList>
    </citation>
    <scope>IDENTIFICATION</scope>
</reference>
<dbReference type="Proteomes" id="UP000887569">
    <property type="component" value="Unplaced"/>
</dbReference>